<comment type="caution">
    <text evidence="1">The sequence shown here is derived from an EMBL/GenBank/DDBJ whole genome shotgun (WGS) entry which is preliminary data.</text>
</comment>
<protein>
    <submittedName>
        <fullName evidence="1">Alkaline ceramidase</fullName>
    </submittedName>
</protein>
<dbReference type="EMBL" id="RLII01000027">
    <property type="protein sequence ID" value="RXE58016.1"/>
    <property type="molecule type" value="Genomic_DNA"/>
</dbReference>
<reference evidence="2" key="1">
    <citation type="submission" date="2018-11" db="EMBL/GenBank/DDBJ databases">
        <title>Genome sequencing of a novel mesophilic and cellulolytic organism within the genus Hungateiclostridium.</title>
        <authorList>
            <person name="Rettenmaier R."/>
            <person name="Liebl W."/>
            <person name="Zverlov V."/>
        </authorList>
    </citation>
    <scope>NUCLEOTIDE SEQUENCE [LARGE SCALE GENOMIC DNA]</scope>
    <source>
        <strain evidence="2">N2K1</strain>
    </source>
</reference>
<organism evidence="1 2">
    <name type="scientific">Acetivibrio mesophilus</name>
    <dbReference type="NCBI Taxonomy" id="2487273"/>
    <lineage>
        <taxon>Bacteria</taxon>
        <taxon>Bacillati</taxon>
        <taxon>Bacillota</taxon>
        <taxon>Clostridia</taxon>
        <taxon>Eubacteriales</taxon>
        <taxon>Oscillospiraceae</taxon>
        <taxon>Acetivibrio</taxon>
    </lineage>
</organism>
<accession>A0A4Q0I1K7</accession>
<dbReference type="OrthoDB" id="337762at2"/>
<dbReference type="Proteomes" id="UP000289166">
    <property type="component" value="Unassembled WGS sequence"/>
</dbReference>
<dbReference type="RefSeq" id="WP_069195353.1">
    <property type="nucleotide sequence ID" value="NZ_RLII01000027.1"/>
</dbReference>
<gene>
    <name evidence="1" type="ORF">EFD62_14645</name>
</gene>
<evidence type="ECO:0000313" key="2">
    <source>
        <dbReference type="Proteomes" id="UP000289166"/>
    </source>
</evidence>
<name>A0A4Q0I1K7_9FIRM</name>
<keyword evidence="2" id="KW-1185">Reference proteome</keyword>
<sequence>MSELCQVAFSQVDITPDFQVELIGCYRKDNRSQGVLHPLYAQILLFQKSGETFCLVAIDSLGLTKALADDLRTRVANHLNTVISHVMLNFSHTHSAPAPSSFALNGELYFNYLCEQILKCVDDAKTNYSPCKAGWAVADTWIGENRREGCTVVDNRLGALKLVDSKSGRPIAVVLRITAHANILMSDNCRISSDYFSIAREKLRSYFSCPVILIQGAAGNVKPVGVHKIFGGKISDLERIADILVDSAKGLEFKLDNIEDIRMFSREINYISDVPSETEAQRIAQEALNTCGIDGANWLGECERLRKAGINTQTLQGELQFFKLNNGCFCGVPEEIFAEIAIEVQEKVNDPLVFFNGYTNGCTGYLPHMEEWEKGGFETLYSYLTYYPFHGHVMPFRKNTAEYLVKLVIDNWRDITAI</sequence>
<proteinExistence type="predicted"/>
<evidence type="ECO:0000313" key="1">
    <source>
        <dbReference type="EMBL" id="RXE58016.1"/>
    </source>
</evidence>
<dbReference type="AlphaFoldDB" id="A0A4Q0I1K7"/>